<evidence type="ECO:0000313" key="3">
    <source>
        <dbReference type="Proteomes" id="UP000054485"/>
    </source>
</evidence>
<dbReference type="EMBL" id="KN835541">
    <property type="protein sequence ID" value="KIK36306.1"/>
    <property type="molecule type" value="Genomic_DNA"/>
</dbReference>
<reference evidence="3" key="2">
    <citation type="submission" date="2015-01" db="EMBL/GenBank/DDBJ databases">
        <title>Evolutionary Origins and Diversification of the Mycorrhizal Mutualists.</title>
        <authorList>
            <consortium name="DOE Joint Genome Institute"/>
            <consortium name="Mycorrhizal Genomics Consortium"/>
            <person name="Kohler A."/>
            <person name="Kuo A."/>
            <person name="Nagy L.G."/>
            <person name="Floudas D."/>
            <person name="Copeland A."/>
            <person name="Barry K.W."/>
            <person name="Cichocki N."/>
            <person name="Veneault-Fourrey C."/>
            <person name="LaButti K."/>
            <person name="Lindquist E.A."/>
            <person name="Lipzen A."/>
            <person name="Lundell T."/>
            <person name="Morin E."/>
            <person name="Murat C."/>
            <person name="Riley R."/>
            <person name="Ohm R."/>
            <person name="Sun H."/>
            <person name="Tunlid A."/>
            <person name="Henrissat B."/>
            <person name="Grigoriev I.V."/>
            <person name="Hibbett D.S."/>
            <person name="Martin F."/>
        </authorList>
    </citation>
    <scope>NUCLEOTIDE SEQUENCE [LARGE SCALE GENOMIC DNA]</scope>
    <source>
        <strain evidence="3">UH-Slu-Lm8-n1</strain>
    </source>
</reference>
<protein>
    <submittedName>
        <fullName evidence="2">Unplaced genomic scaffold CY34scaffold_410, whole genome shotgun sequence</fullName>
    </submittedName>
</protein>
<dbReference type="AlphaFoldDB" id="A0A0D0A3P6"/>
<dbReference type="HOGENOM" id="CLU_1887147_0_0_1"/>
<evidence type="ECO:0000313" key="2">
    <source>
        <dbReference type="EMBL" id="KIK36306.1"/>
    </source>
</evidence>
<sequence length="135" mass="14996">MMIAQRAHIGLKVKGSIAIIKKRYWRGIAMGMNFIGFTMLDCFSKIHEDIIGVWNLYDPDCHLVSEKFKNPIVNDLDRNLPHTGGAVGLDLVTKIMAFLEPLAHADPTGVFSTVVMAVSTAVIVVGWAYETYQQT</sequence>
<organism evidence="2 3">
    <name type="scientific">Suillus luteus UH-Slu-Lm8-n1</name>
    <dbReference type="NCBI Taxonomy" id="930992"/>
    <lineage>
        <taxon>Eukaryota</taxon>
        <taxon>Fungi</taxon>
        <taxon>Dikarya</taxon>
        <taxon>Basidiomycota</taxon>
        <taxon>Agaricomycotina</taxon>
        <taxon>Agaricomycetes</taxon>
        <taxon>Agaricomycetidae</taxon>
        <taxon>Boletales</taxon>
        <taxon>Suillineae</taxon>
        <taxon>Suillaceae</taxon>
        <taxon>Suillus</taxon>
    </lineage>
</organism>
<reference evidence="2 3" key="1">
    <citation type="submission" date="2014-04" db="EMBL/GenBank/DDBJ databases">
        <authorList>
            <consortium name="DOE Joint Genome Institute"/>
            <person name="Kuo A."/>
            <person name="Ruytinx J."/>
            <person name="Rineau F."/>
            <person name="Colpaert J."/>
            <person name="Kohler A."/>
            <person name="Nagy L.G."/>
            <person name="Floudas D."/>
            <person name="Copeland A."/>
            <person name="Barry K.W."/>
            <person name="Cichocki N."/>
            <person name="Veneault-Fourrey C."/>
            <person name="LaButti K."/>
            <person name="Lindquist E.A."/>
            <person name="Lipzen A."/>
            <person name="Lundell T."/>
            <person name="Morin E."/>
            <person name="Murat C."/>
            <person name="Sun H."/>
            <person name="Tunlid A."/>
            <person name="Henrissat B."/>
            <person name="Grigoriev I.V."/>
            <person name="Hibbett D.S."/>
            <person name="Martin F."/>
            <person name="Nordberg H.P."/>
            <person name="Cantor M.N."/>
            <person name="Hua S.X."/>
        </authorList>
    </citation>
    <scope>NUCLEOTIDE SEQUENCE [LARGE SCALE GENOMIC DNA]</scope>
    <source>
        <strain evidence="2 3">UH-Slu-Lm8-n1</strain>
    </source>
</reference>
<keyword evidence="1" id="KW-0472">Membrane</keyword>
<proteinExistence type="predicted"/>
<dbReference type="Proteomes" id="UP000054485">
    <property type="component" value="Unassembled WGS sequence"/>
</dbReference>
<feature type="transmembrane region" description="Helical" evidence="1">
    <location>
        <begin position="24"/>
        <end position="46"/>
    </location>
</feature>
<evidence type="ECO:0000256" key="1">
    <source>
        <dbReference type="SAM" id="Phobius"/>
    </source>
</evidence>
<name>A0A0D0A3P6_9AGAM</name>
<dbReference type="OrthoDB" id="391988at2759"/>
<keyword evidence="1" id="KW-1133">Transmembrane helix</keyword>
<dbReference type="InParanoid" id="A0A0D0A3P6"/>
<keyword evidence="1" id="KW-0812">Transmembrane</keyword>
<feature type="transmembrane region" description="Helical" evidence="1">
    <location>
        <begin position="109"/>
        <end position="129"/>
    </location>
</feature>
<keyword evidence="3" id="KW-1185">Reference proteome</keyword>
<gene>
    <name evidence="2" type="ORF">CY34DRAFT_531560</name>
</gene>
<accession>A0A0D0A3P6</accession>